<comment type="caution">
    <text evidence="1">The sequence shown here is derived from an EMBL/GenBank/DDBJ whole genome shotgun (WGS) entry which is preliminary data.</text>
</comment>
<keyword evidence="2" id="KW-1185">Reference proteome</keyword>
<gene>
    <name evidence="1" type="ORF">DFQ10_108207</name>
</gene>
<dbReference type="Proteomes" id="UP000256980">
    <property type="component" value="Unassembled WGS sequence"/>
</dbReference>
<sequence>MRRFFMRINNVSLKSISLTMQKFLFILLCIGQITLAQTTIKDSITSYPVSYATISFGNGNGLFADDEGHFVFTKKLYPDIDSLFISALGFKDLNIATKNLPAQLLMQPQAQQLDAVIIANKIDRKFKEEKLKPSLDDDYYNCWLPTIESEIAVYFSKTTTKDQKLTSVLFPIALESKDWNKRERKNSEKKKFSTLFKVKFYQNNDGLPGKVLTYETIVFRATEKDGDAHVLNVDDFDIYIPENGFFVSLQVLGYTNKAGKLLPNKKYKELVSKNGSVVKIPTNFRPLLPFTDEVENKNTYIKRVFINGNNWVKFEKGNGLQSSLLKRDLYNYGIGITYKTFKGE</sequence>
<dbReference type="AlphaFoldDB" id="A0A3D9GZY4"/>
<evidence type="ECO:0000313" key="2">
    <source>
        <dbReference type="Proteomes" id="UP000256980"/>
    </source>
</evidence>
<proteinExistence type="predicted"/>
<dbReference type="EMBL" id="QRDV01000008">
    <property type="protein sequence ID" value="RED42800.1"/>
    <property type="molecule type" value="Genomic_DNA"/>
</dbReference>
<evidence type="ECO:0008006" key="3">
    <source>
        <dbReference type="Google" id="ProtNLM"/>
    </source>
</evidence>
<protein>
    <recommendedName>
        <fullName evidence="3">Carboxypeptidase-like protein</fullName>
    </recommendedName>
</protein>
<accession>A0A3D9GZY4</accession>
<name>A0A3D9GZY4_9FLAO</name>
<organism evidence="1 2">
    <name type="scientific">Winogradskyella eximia</name>
    <dbReference type="NCBI Taxonomy" id="262006"/>
    <lineage>
        <taxon>Bacteria</taxon>
        <taxon>Pseudomonadati</taxon>
        <taxon>Bacteroidota</taxon>
        <taxon>Flavobacteriia</taxon>
        <taxon>Flavobacteriales</taxon>
        <taxon>Flavobacteriaceae</taxon>
        <taxon>Winogradskyella</taxon>
    </lineage>
</organism>
<evidence type="ECO:0000313" key="1">
    <source>
        <dbReference type="EMBL" id="RED42800.1"/>
    </source>
</evidence>
<reference evidence="1 2" key="1">
    <citation type="submission" date="2018-07" db="EMBL/GenBank/DDBJ databases">
        <title>Genomic Encyclopedia of Type Strains, Phase III (KMG-III): the genomes of soil and plant-associated and newly described type strains.</title>
        <authorList>
            <person name="Whitman W."/>
        </authorList>
    </citation>
    <scope>NUCLEOTIDE SEQUENCE [LARGE SCALE GENOMIC DNA]</scope>
    <source>
        <strain evidence="1 2">CECT 7946</strain>
    </source>
</reference>